<feature type="transmembrane region" description="Helical" evidence="1">
    <location>
        <begin position="297"/>
        <end position="316"/>
    </location>
</feature>
<accession>A0A8T7M025</accession>
<evidence type="ECO:0000313" key="4">
    <source>
        <dbReference type="Proteomes" id="UP000521676"/>
    </source>
</evidence>
<feature type="transmembrane region" description="Helical" evidence="1">
    <location>
        <begin position="419"/>
        <end position="442"/>
    </location>
</feature>
<feature type="transmembrane region" description="Helical" evidence="1">
    <location>
        <begin position="235"/>
        <end position="254"/>
    </location>
</feature>
<evidence type="ECO:0000313" key="2">
    <source>
        <dbReference type="EMBL" id="NWJ45080.1"/>
    </source>
</evidence>
<protein>
    <recommendedName>
        <fullName evidence="6">DUF2029 domain-containing protein</fullName>
    </recommendedName>
</protein>
<reference evidence="2 4" key="1">
    <citation type="submission" date="2020-06" db="EMBL/GenBank/DDBJ databases">
        <title>Anoxygenic phototrophic Chloroflexota member uses a Type I reaction center.</title>
        <authorList>
            <person name="Tsuji J.M."/>
            <person name="Shaw N.A."/>
            <person name="Nagashima S."/>
            <person name="Venkiteswaran J."/>
            <person name="Schiff S.L."/>
            <person name="Hanada S."/>
            <person name="Tank M."/>
            <person name="Neufeld J.D."/>
        </authorList>
    </citation>
    <scope>NUCLEOTIDE SEQUENCE [LARGE SCALE GENOMIC DNA]</scope>
    <source>
        <strain evidence="2">L227-S17</strain>
    </source>
</reference>
<dbReference type="AlphaFoldDB" id="A0A8T7M025"/>
<feature type="transmembrane region" description="Helical" evidence="1">
    <location>
        <begin position="164"/>
        <end position="192"/>
    </location>
</feature>
<feature type="transmembrane region" description="Helical" evidence="1">
    <location>
        <begin position="88"/>
        <end position="108"/>
    </location>
</feature>
<reference evidence="3" key="2">
    <citation type="journal article" date="2024" name="Nature">
        <title>Anoxygenic phototroph of the Chloroflexota uses a type I reaction centre.</title>
        <authorList>
            <person name="Tsuji J.M."/>
            <person name="Shaw N.A."/>
            <person name="Nagashima S."/>
            <person name="Venkiteswaran J.J."/>
            <person name="Schiff S.L."/>
            <person name="Watanabe T."/>
            <person name="Fukui M."/>
            <person name="Hanada S."/>
            <person name="Tank M."/>
            <person name="Neufeld J.D."/>
        </authorList>
    </citation>
    <scope>NUCLEOTIDE SEQUENCE</scope>
    <source>
        <strain evidence="3">L227-S17</strain>
    </source>
</reference>
<evidence type="ECO:0000256" key="1">
    <source>
        <dbReference type="SAM" id="Phobius"/>
    </source>
</evidence>
<keyword evidence="5" id="KW-1185">Reference proteome</keyword>
<evidence type="ECO:0000313" key="5">
    <source>
        <dbReference type="Proteomes" id="UP001431572"/>
    </source>
</evidence>
<dbReference type="EMBL" id="JACATZ010000001">
    <property type="protein sequence ID" value="NWJ45080.1"/>
    <property type="molecule type" value="Genomic_DNA"/>
</dbReference>
<feature type="transmembrane region" description="Helical" evidence="1">
    <location>
        <begin position="266"/>
        <end position="285"/>
    </location>
</feature>
<evidence type="ECO:0008006" key="6">
    <source>
        <dbReference type="Google" id="ProtNLM"/>
    </source>
</evidence>
<dbReference type="Proteomes" id="UP001431572">
    <property type="component" value="Chromosome 1"/>
</dbReference>
<feature type="transmembrane region" description="Helical" evidence="1">
    <location>
        <begin position="204"/>
        <end position="226"/>
    </location>
</feature>
<sequence>MSSKAAAETTPFARNRINIGEGKIWPVAIWFVGPVLLRLIFMPVSHTWDTQIWYSFLADIKFDHSPYDTLQTLSYETRSERIYPYYEYFAYPPGILYLYYPIGKFYALLDPNLNYVLGRGFIPLITQIPWFFYFIFKIPVMLADMGIMALLWKMGGKAVARRYAYSPYVIVVVIWTFDPIMIFFMLLGVYALERKNYDLSAISFAMGTVIKFVPVFIIPAILLYLVRKNVTFLGLLRYIAVFGITVGVLIFPYLKGTLFTLEFHGARIGGGLSWQSIFNLVLAWLPQSMSVSNATALSAALGSLFLLVGMMVIYAYTYRMNLTLNSTIVVTILGYLAFTKIVNEVYALAVIPFILLDLKTHSSAKKERFYKLFWSIPLGWSIINVPAYLGFAWISATFDAYNYPSLLGLSILSDQKSPMLVYFVVGSFYTLLCLSGISLFSIKETKT</sequence>
<gene>
    <name evidence="2" type="ORF">HXX08_04290</name>
    <name evidence="3" type="ORF">OZ401_000206</name>
</gene>
<proteinExistence type="predicted"/>
<keyword evidence="1" id="KW-0472">Membrane</keyword>
<dbReference type="Proteomes" id="UP000521676">
    <property type="component" value="Unassembled WGS sequence"/>
</dbReference>
<keyword evidence="1" id="KW-0812">Transmembrane</keyword>
<feature type="transmembrane region" description="Helical" evidence="1">
    <location>
        <begin position="372"/>
        <end position="394"/>
    </location>
</feature>
<keyword evidence="1" id="KW-1133">Transmembrane helix</keyword>
<name>A0A8T7M025_9CHLR</name>
<feature type="transmembrane region" description="Helical" evidence="1">
    <location>
        <begin position="328"/>
        <end position="351"/>
    </location>
</feature>
<dbReference type="EMBL" id="CP128399">
    <property type="protein sequence ID" value="WJW66960.1"/>
    <property type="molecule type" value="Genomic_DNA"/>
</dbReference>
<organism evidence="2 4">
    <name type="scientific">Candidatus Chlorohelix allophototropha</name>
    <dbReference type="NCBI Taxonomy" id="3003348"/>
    <lineage>
        <taxon>Bacteria</taxon>
        <taxon>Bacillati</taxon>
        <taxon>Chloroflexota</taxon>
        <taxon>Chloroflexia</taxon>
        <taxon>Candidatus Chloroheliales</taxon>
        <taxon>Candidatus Chloroheliaceae</taxon>
        <taxon>Candidatus Chlorohelix</taxon>
    </lineage>
</organism>
<evidence type="ECO:0000313" key="3">
    <source>
        <dbReference type="EMBL" id="WJW66960.1"/>
    </source>
</evidence>
<feature type="transmembrane region" description="Helical" evidence="1">
    <location>
        <begin position="128"/>
        <end position="152"/>
    </location>
</feature>
<dbReference type="RefSeq" id="WP_341468853.1">
    <property type="nucleotide sequence ID" value="NZ_CP128399.1"/>
</dbReference>